<dbReference type="RefSeq" id="WP_147913857.1">
    <property type="nucleotide sequence ID" value="NZ_JBHUEJ010000024.1"/>
</dbReference>
<evidence type="ECO:0000256" key="8">
    <source>
        <dbReference type="ARBA" id="ARBA00023136"/>
    </source>
</evidence>
<dbReference type="InterPro" id="IPR005170">
    <property type="entry name" value="Transptr-assoc_dom"/>
</dbReference>
<feature type="transmembrane region" description="Helical" evidence="9">
    <location>
        <begin position="123"/>
        <end position="143"/>
    </location>
</feature>
<feature type="transmembrane region" description="Helical" evidence="9">
    <location>
        <begin position="354"/>
        <end position="373"/>
    </location>
</feature>
<dbReference type="EMBL" id="JBHUEJ010000024">
    <property type="protein sequence ID" value="MFD1711348.1"/>
    <property type="molecule type" value="Genomic_DNA"/>
</dbReference>
<dbReference type="NCBIfam" id="NF003716">
    <property type="entry name" value="PRK05326.1-3"/>
    <property type="match status" value="1"/>
</dbReference>
<dbReference type="Gene3D" id="1.20.1530.20">
    <property type="match status" value="1"/>
</dbReference>
<feature type="transmembrane region" description="Helical" evidence="9">
    <location>
        <begin position="62"/>
        <end position="82"/>
    </location>
</feature>
<protein>
    <submittedName>
        <fullName evidence="11">Potassium/proton antiporter</fullName>
    </submittedName>
</protein>
<comment type="subcellular location">
    <subcellularLocation>
        <location evidence="1">Cell membrane</location>
        <topology evidence="1">Multi-pass membrane protein</topology>
    </subcellularLocation>
</comment>
<evidence type="ECO:0000313" key="12">
    <source>
        <dbReference type="Proteomes" id="UP001597304"/>
    </source>
</evidence>
<dbReference type="InterPro" id="IPR036318">
    <property type="entry name" value="FAD-bd_PCMH-like_sf"/>
</dbReference>
<dbReference type="InterPro" id="IPR016169">
    <property type="entry name" value="FAD-bd_PCMH_sub2"/>
</dbReference>
<dbReference type="Gene3D" id="3.30.465.10">
    <property type="match status" value="1"/>
</dbReference>
<reference evidence="12" key="1">
    <citation type="journal article" date="2019" name="Int. J. Syst. Evol. Microbiol.">
        <title>The Global Catalogue of Microorganisms (GCM) 10K type strain sequencing project: providing services to taxonomists for standard genome sequencing and annotation.</title>
        <authorList>
            <consortium name="The Broad Institute Genomics Platform"/>
            <consortium name="The Broad Institute Genome Sequencing Center for Infectious Disease"/>
            <person name="Wu L."/>
            <person name="Ma J."/>
        </authorList>
    </citation>
    <scope>NUCLEOTIDE SEQUENCE [LARGE SCALE GENOMIC DNA]</scope>
    <source>
        <strain evidence="12">LMG 29247</strain>
    </source>
</reference>
<name>A0ABW4KV17_9BURK</name>
<evidence type="ECO:0000256" key="9">
    <source>
        <dbReference type="SAM" id="Phobius"/>
    </source>
</evidence>
<feature type="transmembrane region" description="Helical" evidence="9">
    <location>
        <begin position="385"/>
        <end position="408"/>
    </location>
</feature>
<dbReference type="SMART" id="SM01091">
    <property type="entry name" value="CorC_HlyC"/>
    <property type="match status" value="1"/>
</dbReference>
<accession>A0ABW4KV17</accession>
<organism evidence="11 12">
    <name type="scientific">Ottowia flava</name>
    <dbReference type="NCBI Taxonomy" id="2675430"/>
    <lineage>
        <taxon>Bacteria</taxon>
        <taxon>Pseudomonadati</taxon>
        <taxon>Pseudomonadota</taxon>
        <taxon>Betaproteobacteria</taxon>
        <taxon>Burkholderiales</taxon>
        <taxon>Comamonadaceae</taxon>
        <taxon>Ottowia</taxon>
    </lineage>
</organism>
<evidence type="ECO:0000256" key="4">
    <source>
        <dbReference type="ARBA" id="ARBA00022475"/>
    </source>
</evidence>
<evidence type="ECO:0000256" key="6">
    <source>
        <dbReference type="ARBA" id="ARBA00022989"/>
    </source>
</evidence>
<evidence type="ECO:0000259" key="10">
    <source>
        <dbReference type="SMART" id="SM01091"/>
    </source>
</evidence>
<feature type="transmembrane region" description="Helical" evidence="9">
    <location>
        <begin position="168"/>
        <end position="186"/>
    </location>
</feature>
<evidence type="ECO:0000256" key="5">
    <source>
        <dbReference type="ARBA" id="ARBA00022692"/>
    </source>
</evidence>
<comment type="caution">
    <text evidence="11">The sequence shown here is derived from an EMBL/GenBank/DDBJ whole genome shotgun (WGS) entry which is preliminary data.</text>
</comment>
<keyword evidence="12" id="KW-1185">Reference proteome</keyword>
<keyword evidence="4" id="KW-1003">Cell membrane</keyword>
<dbReference type="InterPro" id="IPR006153">
    <property type="entry name" value="Cation/H_exchanger_TM"/>
</dbReference>
<dbReference type="Proteomes" id="UP001597304">
    <property type="component" value="Unassembled WGS sequence"/>
</dbReference>
<evidence type="ECO:0000256" key="3">
    <source>
        <dbReference type="ARBA" id="ARBA00022449"/>
    </source>
</evidence>
<dbReference type="SUPFAM" id="SSF56176">
    <property type="entry name" value="FAD-binding/transporter-associated domain-like"/>
    <property type="match status" value="1"/>
</dbReference>
<feature type="transmembrane region" description="Helical" evidence="9">
    <location>
        <begin position="206"/>
        <end position="225"/>
    </location>
</feature>
<gene>
    <name evidence="11" type="ORF">ACFSF0_12075</name>
</gene>
<feature type="domain" description="Transporter-associated" evidence="10">
    <location>
        <begin position="424"/>
        <end position="507"/>
    </location>
</feature>
<proteinExistence type="predicted"/>
<feature type="transmembrane region" description="Helical" evidence="9">
    <location>
        <begin position="12"/>
        <end position="42"/>
    </location>
</feature>
<evidence type="ECO:0000256" key="7">
    <source>
        <dbReference type="ARBA" id="ARBA00023065"/>
    </source>
</evidence>
<dbReference type="PANTHER" id="PTHR32507:SF7">
    <property type="entry name" value="K(+)_H(+) ANTIPORTER NHAP2"/>
    <property type="match status" value="1"/>
</dbReference>
<feature type="transmembrane region" description="Helical" evidence="9">
    <location>
        <begin position="245"/>
        <end position="275"/>
    </location>
</feature>
<dbReference type="Pfam" id="PF03471">
    <property type="entry name" value="CorC_HlyC"/>
    <property type="match status" value="1"/>
</dbReference>
<feature type="transmembrane region" description="Helical" evidence="9">
    <location>
        <begin position="94"/>
        <end position="117"/>
    </location>
</feature>
<keyword evidence="7" id="KW-0406">Ion transport</keyword>
<dbReference type="PANTHER" id="PTHR32507">
    <property type="entry name" value="NA(+)/H(+) ANTIPORTER 1"/>
    <property type="match status" value="1"/>
</dbReference>
<dbReference type="Pfam" id="PF00999">
    <property type="entry name" value="Na_H_Exchanger"/>
    <property type="match status" value="1"/>
</dbReference>
<evidence type="ECO:0000313" key="11">
    <source>
        <dbReference type="EMBL" id="MFD1711348.1"/>
    </source>
</evidence>
<keyword evidence="5 9" id="KW-0812">Transmembrane</keyword>
<keyword evidence="3" id="KW-0050">Antiport</keyword>
<evidence type="ECO:0000256" key="1">
    <source>
        <dbReference type="ARBA" id="ARBA00004651"/>
    </source>
</evidence>
<feature type="transmembrane region" description="Helical" evidence="9">
    <location>
        <begin position="295"/>
        <end position="312"/>
    </location>
</feature>
<sequence>MSSAVDMLILPLLAASLMVFFSVLAGLLSARAGFSFLLVFLLAGILAGEDGPGGIVFDDINLSFWVGNVALAVILLDGGLRTDFATFRTGLRPALLLATVGVVMSAGLTGLGAWWLLDLDWRLAMLLGSIVGSTDAAAVFALLRSSRVRLNERVAATLEIESGMNDPMAVYLTIAFIGIALAHASGTQAGSGADAWLAALRTLAQQFGIGGAAGLAGGFAMAALLGRTYPRLAQPGGSPGGGGILALLCVSLGLAVFAATTWVGGSGFLAVYVMGVTARARARGAVAPALSALDGYAWLSQASMFLLLGLLLTPREMLPSLGPALGVAAFLMLVARPLTVWLCLKPFHFEPREVLYIAWVGLRGAVPIVLAVFPLMAGVPGARTLFNVAFVVVLASLLLQGSTIALGARLLGLNLPDETDDAGRRALYGDFALDGSAPLADICAFYGLPEPAASSSAHADETLEHWIARALSRPPVVGDRVTLGGAQLSVRAMDGARVLIVGLRLPETADPTAPATLY</sequence>
<keyword evidence="6 9" id="KW-1133">Transmembrane helix</keyword>
<keyword evidence="2" id="KW-0813">Transport</keyword>
<dbReference type="NCBIfam" id="NF003715">
    <property type="entry name" value="PRK05326.1-2"/>
    <property type="match status" value="1"/>
</dbReference>
<evidence type="ECO:0000256" key="2">
    <source>
        <dbReference type="ARBA" id="ARBA00022448"/>
    </source>
</evidence>
<feature type="transmembrane region" description="Helical" evidence="9">
    <location>
        <begin position="324"/>
        <end position="342"/>
    </location>
</feature>
<keyword evidence="8 9" id="KW-0472">Membrane</keyword>
<dbReference type="InterPro" id="IPR038770">
    <property type="entry name" value="Na+/solute_symporter_sf"/>
</dbReference>